<protein>
    <submittedName>
        <fullName evidence="1">Uncharacterized protein</fullName>
    </submittedName>
</protein>
<name>J0CV99_AURST</name>
<dbReference type="AlphaFoldDB" id="J0CV99"/>
<organism evidence="1 2">
    <name type="scientific">Auricularia subglabra (strain TFB-10046 / SS5)</name>
    <name type="common">White-rot fungus</name>
    <name type="synonym">Auricularia delicata (strain TFB10046)</name>
    <dbReference type="NCBI Taxonomy" id="717982"/>
    <lineage>
        <taxon>Eukaryota</taxon>
        <taxon>Fungi</taxon>
        <taxon>Dikarya</taxon>
        <taxon>Basidiomycota</taxon>
        <taxon>Agaricomycotina</taxon>
        <taxon>Agaricomycetes</taxon>
        <taxon>Auriculariales</taxon>
        <taxon>Auriculariaceae</taxon>
        <taxon>Auricularia</taxon>
    </lineage>
</organism>
<gene>
    <name evidence="1" type="ORF">AURDEDRAFT_19147</name>
</gene>
<evidence type="ECO:0000313" key="1">
    <source>
        <dbReference type="EMBL" id="EJD34334.1"/>
    </source>
</evidence>
<proteinExistence type="predicted"/>
<feature type="non-terminal residue" evidence="1">
    <location>
        <position position="1"/>
    </location>
</feature>
<dbReference type="KEGG" id="adl:AURDEDRAFT_19147"/>
<dbReference type="InParanoid" id="J0CV99"/>
<reference evidence="2" key="1">
    <citation type="journal article" date="2012" name="Science">
        <title>The Paleozoic origin of enzymatic lignin decomposition reconstructed from 31 fungal genomes.</title>
        <authorList>
            <person name="Floudas D."/>
            <person name="Binder M."/>
            <person name="Riley R."/>
            <person name="Barry K."/>
            <person name="Blanchette R.A."/>
            <person name="Henrissat B."/>
            <person name="Martinez A.T."/>
            <person name="Otillar R."/>
            <person name="Spatafora J.W."/>
            <person name="Yadav J.S."/>
            <person name="Aerts A."/>
            <person name="Benoit I."/>
            <person name="Boyd A."/>
            <person name="Carlson A."/>
            <person name="Copeland A."/>
            <person name="Coutinho P.M."/>
            <person name="de Vries R.P."/>
            <person name="Ferreira P."/>
            <person name="Findley K."/>
            <person name="Foster B."/>
            <person name="Gaskell J."/>
            <person name="Glotzer D."/>
            <person name="Gorecki P."/>
            <person name="Heitman J."/>
            <person name="Hesse C."/>
            <person name="Hori C."/>
            <person name="Igarashi K."/>
            <person name="Jurgens J.A."/>
            <person name="Kallen N."/>
            <person name="Kersten P."/>
            <person name="Kohler A."/>
            <person name="Kuees U."/>
            <person name="Kumar T.K.A."/>
            <person name="Kuo A."/>
            <person name="LaButti K."/>
            <person name="Larrondo L.F."/>
            <person name="Lindquist E."/>
            <person name="Ling A."/>
            <person name="Lombard V."/>
            <person name="Lucas S."/>
            <person name="Lundell T."/>
            <person name="Martin R."/>
            <person name="McLaughlin D.J."/>
            <person name="Morgenstern I."/>
            <person name="Morin E."/>
            <person name="Murat C."/>
            <person name="Nagy L.G."/>
            <person name="Nolan M."/>
            <person name="Ohm R.A."/>
            <person name="Patyshakuliyeva A."/>
            <person name="Rokas A."/>
            <person name="Ruiz-Duenas F.J."/>
            <person name="Sabat G."/>
            <person name="Salamov A."/>
            <person name="Samejima M."/>
            <person name="Schmutz J."/>
            <person name="Slot J.C."/>
            <person name="St John F."/>
            <person name="Stenlid J."/>
            <person name="Sun H."/>
            <person name="Sun S."/>
            <person name="Syed K."/>
            <person name="Tsang A."/>
            <person name="Wiebenga A."/>
            <person name="Young D."/>
            <person name="Pisabarro A."/>
            <person name="Eastwood D.C."/>
            <person name="Martin F."/>
            <person name="Cullen D."/>
            <person name="Grigoriev I.V."/>
            <person name="Hibbett D.S."/>
        </authorList>
    </citation>
    <scope>NUCLEOTIDE SEQUENCE [LARGE SCALE GENOMIC DNA]</scope>
    <source>
        <strain evidence="2">TFB10046</strain>
    </source>
</reference>
<dbReference type="OMA" id="VIVVAWC"/>
<sequence length="103" mass="11346">LSGSILDREAEKCVDEMKAHVGNKFATGQCDGWKDIVRASVVATMLNVEYTPWLVNTADISRVPKNAENLLSLVLDELNYAQEQLKVIVVAWCTDCSGESAKM</sequence>
<accession>J0CV99</accession>
<dbReference type="eggNOG" id="ENOG502SB75">
    <property type="taxonomic scope" value="Eukaryota"/>
</dbReference>
<dbReference type="OrthoDB" id="2652027at2759"/>
<feature type="non-terminal residue" evidence="1">
    <location>
        <position position="103"/>
    </location>
</feature>
<keyword evidence="2" id="KW-1185">Reference proteome</keyword>
<dbReference type="EMBL" id="JH687961">
    <property type="protein sequence ID" value="EJD34334.1"/>
    <property type="molecule type" value="Genomic_DNA"/>
</dbReference>
<dbReference type="Proteomes" id="UP000006514">
    <property type="component" value="Unassembled WGS sequence"/>
</dbReference>
<evidence type="ECO:0000313" key="2">
    <source>
        <dbReference type="Proteomes" id="UP000006514"/>
    </source>
</evidence>